<organism evidence="5 6">
    <name type="scientific">Aestuariibaculum lutulentum</name>
    <dbReference type="NCBI Taxonomy" id="2920935"/>
    <lineage>
        <taxon>Bacteria</taxon>
        <taxon>Pseudomonadati</taxon>
        <taxon>Bacteroidota</taxon>
        <taxon>Flavobacteriia</taxon>
        <taxon>Flavobacteriales</taxon>
        <taxon>Flavobacteriaceae</taxon>
    </lineage>
</organism>
<comment type="catalytic activity">
    <reaction evidence="1">
        <text>ATP + protein L-histidine = ADP + protein N-phospho-L-histidine.</text>
        <dbReference type="EC" id="2.7.13.3"/>
    </reaction>
</comment>
<dbReference type="InterPro" id="IPR003594">
    <property type="entry name" value="HATPase_dom"/>
</dbReference>
<dbReference type="SMART" id="SM00387">
    <property type="entry name" value="HATPase_c"/>
    <property type="match status" value="1"/>
</dbReference>
<sequence>AIKYSEPGGKVVIRTAILAGGKALQIRVEDTGPGLPDSQMEAIFRPFVRAESTGDARAGVGLGLAITRQAIELHGGSVRAHKAQPRGLIVEIVVPLTSDRPQR</sequence>
<feature type="domain" description="Histidine kinase" evidence="4">
    <location>
        <begin position="1"/>
        <end position="98"/>
    </location>
</feature>
<gene>
    <name evidence="5" type="ORF">MKW35_16415</name>
</gene>
<dbReference type="PANTHER" id="PTHR43547">
    <property type="entry name" value="TWO-COMPONENT HISTIDINE KINASE"/>
    <property type="match status" value="1"/>
</dbReference>
<evidence type="ECO:0000256" key="3">
    <source>
        <dbReference type="ARBA" id="ARBA00022553"/>
    </source>
</evidence>
<dbReference type="EMBL" id="JAKVQD010000079">
    <property type="protein sequence ID" value="MCH4554207.1"/>
    <property type="molecule type" value="Genomic_DNA"/>
</dbReference>
<accession>A0ABS9RMP0</accession>
<reference evidence="5" key="1">
    <citation type="submission" date="2022-02" db="EMBL/GenBank/DDBJ databases">
        <title>Aestuariibaculum sp., a marine bacterium isolated from sediment in Guangxi.</title>
        <authorList>
            <person name="Ying J."/>
        </authorList>
    </citation>
    <scope>NUCLEOTIDE SEQUENCE</scope>
    <source>
        <strain evidence="5">L182</strain>
    </source>
</reference>
<dbReference type="PROSITE" id="PS50109">
    <property type="entry name" value="HIS_KIN"/>
    <property type="match status" value="1"/>
</dbReference>
<dbReference type="EC" id="2.7.13.3" evidence="2"/>
<keyword evidence="6" id="KW-1185">Reference proteome</keyword>
<dbReference type="Gene3D" id="3.30.565.10">
    <property type="entry name" value="Histidine kinase-like ATPase, C-terminal domain"/>
    <property type="match status" value="1"/>
</dbReference>
<feature type="non-terminal residue" evidence="5">
    <location>
        <position position="1"/>
    </location>
</feature>
<dbReference type="Pfam" id="PF02518">
    <property type="entry name" value="HATPase_c"/>
    <property type="match status" value="1"/>
</dbReference>
<dbReference type="InterPro" id="IPR005467">
    <property type="entry name" value="His_kinase_dom"/>
</dbReference>
<dbReference type="InterPro" id="IPR036890">
    <property type="entry name" value="HATPase_C_sf"/>
</dbReference>
<protein>
    <recommendedName>
        <fullName evidence="2">histidine kinase</fullName>
        <ecNumber evidence="2">2.7.13.3</ecNumber>
    </recommendedName>
</protein>
<dbReference type="Proteomes" id="UP001156141">
    <property type="component" value="Unassembled WGS sequence"/>
</dbReference>
<evidence type="ECO:0000313" key="5">
    <source>
        <dbReference type="EMBL" id="MCH4554207.1"/>
    </source>
</evidence>
<evidence type="ECO:0000256" key="2">
    <source>
        <dbReference type="ARBA" id="ARBA00012438"/>
    </source>
</evidence>
<dbReference type="PRINTS" id="PR00344">
    <property type="entry name" value="BCTRLSENSOR"/>
</dbReference>
<dbReference type="SUPFAM" id="SSF55874">
    <property type="entry name" value="ATPase domain of HSP90 chaperone/DNA topoisomerase II/histidine kinase"/>
    <property type="match status" value="1"/>
</dbReference>
<evidence type="ECO:0000256" key="1">
    <source>
        <dbReference type="ARBA" id="ARBA00000085"/>
    </source>
</evidence>
<evidence type="ECO:0000313" key="6">
    <source>
        <dbReference type="Proteomes" id="UP001156141"/>
    </source>
</evidence>
<name>A0ABS9RMP0_9FLAO</name>
<proteinExistence type="predicted"/>
<comment type="caution">
    <text evidence="5">The sequence shown here is derived from an EMBL/GenBank/DDBJ whole genome shotgun (WGS) entry which is preliminary data.</text>
</comment>
<keyword evidence="3" id="KW-0597">Phosphoprotein</keyword>
<dbReference type="PANTHER" id="PTHR43547:SF2">
    <property type="entry name" value="HYBRID SIGNAL TRANSDUCTION HISTIDINE KINASE C"/>
    <property type="match status" value="1"/>
</dbReference>
<dbReference type="GO" id="GO:0005524">
    <property type="term" value="F:ATP binding"/>
    <property type="evidence" value="ECO:0007669"/>
    <property type="project" value="UniProtKB-KW"/>
</dbReference>
<keyword evidence="5" id="KW-0547">Nucleotide-binding</keyword>
<evidence type="ECO:0000259" key="4">
    <source>
        <dbReference type="PROSITE" id="PS50109"/>
    </source>
</evidence>
<dbReference type="InterPro" id="IPR004358">
    <property type="entry name" value="Sig_transdc_His_kin-like_C"/>
</dbReference>
<keyword evidence="5" id="KW-0067">ATP-binding</keyword>